<evidence type="ECO:0000313" key="7">
    <source>
        <dbReference type="Proteomes" id="UP000523007"/>
    </source>
</evidence>
<evidence type="ECO:0000256" key="3">
    <source>
        <dbReference type="PROSITE-ProRule" id="PRU10007"/>
    </source>
</evidence>
<dbReference type="InterPro" id="IPR015590">
    <property type="entry name" value="Aldehyde_DH_dom"/>
</dbReference>
<dbReference type="EC" id="1.2.1.3" evidence="6"/>
<sequence length="467" mass="49000">MLAVHTPITGEVIAEVEPTAPDAVDSVLARASEAQRAWARRPASDRGAILVEAGRLLAAHAAELGELEARNTGRTPAEGRREADRAAQAFSYYGGWADKAAGTTIPVSSDVLAYTVREPYGVVVGVTPWNVPVRMAAKKAAQSVAFGNACVLKPAPETPLTAMRMAELLRAAGLPEGLVQVANGGPELGQALIEHPSTALVTFTGSPEGGRAVATAAAQRLIPAVLELGGKSPQLVFADADLDSALEGVLLGVFASAGQMCIAGSRLYVQRGIYDTFVERLRARVESIVVGDPSAPDVRVGPQMTAAQRDRTRAAIDRATAQGARMLATAQLPSDERLRGGFFVPPTLFADADPRSDLMRAEIFGPVLAVAPFEDEADAAAKAHDTEFGLAAGVWTSDGARAHRLARDLRAGTVWLNTYRALSDQVPFGGFGASGYGRENGEEAHRTYTQVKSVVSALDGPTPGYTL</sequence>
<protein>
    <submittedName>
        <fullName evidence="6">Aldehyde dehydrogenase (NAD+)</fullName>
        <ecNumber evidence="6">1.2.1.3</ecNumber>
    </submittedName>
</protein>
<evidence type="ECO:0000313" key="6">
    <source>
        <dbReference type="EMBL" id="MBB4934971.1"/>
    </source>
</evidence>
<evidence type="ECO:0000259" key="5">
    <source>
        <dbReference type="Pfam" id="PF00171"/>
    </source>
</evidence>
<accession>A0A7W7RN17</accession>
<comment type="similarity">
    <text evidence="1 4">Belongs to the aldehyde dehydrogenase family.</text>
</comment>
<proteinExistence type="inferred from homology"/>
<dbReference type="InterPro" id="IPR029510">
    <property type="entry name" value="Ald_DH_CS_GLU"/>
</dbReference>
<dbReference type="GO" id="GO:0004029">
    <property type="term" value="F:aldehyde dehydrogenase (NAD+) activity"/>
    <property type="evidence" value="ECO:0007669"/>
    <property type="project" value="UniProtKB-EC"/>
</dbReference>
<dbReference type="Pfam" id="PF00171">
    <property type="entry name" value="Aldedh"/>
    <property type="match status" value="1"/>
</dbReference>
<dbReference type="FunFam" id="3.40.605.10:FF:000007">
    <property type="entry name" value="NAD/NADP-dependent betaine aldehyde dehydrogenase"/>
    <property type="match status" value="1"/>
</dbReference>
<dbReference type="FunFam" id="3.40.309.10:FF:000012">
    <property type="entry name" value="Betaine aldehyde dehydrogenase"/>
    <property type="match status" value="1"/>
</dbReference>
<dbReference type="SUPFAM" id="SSF53720">
    <property type="entry name" value="ALDH-like"/>
    <property type="match status" value="1"/>
</dbReference>
<dbReference type="RefSeq" id="WP_184584745.1">
    <property type="nucleotide sequence ID" value="NZ_JACHJT010000002.1"/>
</dbReference>
<feature type="domain" description="Aldehyde dehydrogenase" evidence="5">
    <location>
        <begin position="3"/>
        <end position="454"/>
    </location>
</feature>
<dbReference type="EMBL" id="JACHJT010000002">
    <property type="protein sequence ID" value="MBB4934971.1"/>
    <property type="molecule type" value="Genomic_DNA"/>
</dbReference>
<dbReference type="InterPro" id="IPR016160">
    <property type="entry name" value="Ald_DH_CS_CYS"/>
</dbReference>
<reference evidence="6 7" key="1">
    <citation type="submission" date="2020-08" db="EMBL/GenBank/DDBJ databases">
        <title>Sequencing the genomes of 1000 actinobacteria strains.</title>
        <authorList>
            <person name="Klenk H.-P."/>
        </authorList>
    </citation>
    <scope>NUCLEOTIDE SEQUENCE [LARGE SCALE GENOMIC DNA]</scope>
    <source>
        <strain evidence="6 7">DSM 102030</strain>
    </source>
</reference>
<dbReference type="Gene3D" id="3.40.309.10">
    <property type="entry name" value="Aldehyde Dehydrogenase, Chain A, domain 2"/>
    <property type="match status" value="1"/>
</dbReference>
<feature type="active site" evidence="3">
    <location>
        <position position="227"/>
    </location>
</feature>
<evidence type="ECO:0000256" key="1">
    <source>
        <dbReference type="ARBA" id="ARBA00009986"/>
    </source>
</evidence>
<dbReference type="PROSITE" id="PS00070">
    <property type="entry name" value="ALDEHYDE_DEHYDR_CYS"/>
    <property type="match status" value="1"/>
</dbReference>
<keyword evidence="7" id="KW-1185">Reference proteome</keyword>
<evidence type="ECO:0000256" key="4">
    <source>
        <dbReference type="RuleBase" id="RU003345"/>
    </source>
</evidence>
<keyword evidence="2 4" id="KW-0560">Oxidoreductase</keyword>
<dbReference type="InterPro" id="IPR016161">
    <property type="entry name" value="Ald_DH/histidinol_DH"/>
</dbReference>
<dbReference type="AlphaFoldDB" id="A0A7W7RN17"/>
<name>A0A7W7RN17_9ACTN</name>
<dbReference type="InterPro" id="IPR016163">
    <property type="entry name" value="Ald_DH_C"/>
</dbReference>
<evidence type="ECO:0000256" key="2">
    <source>
        <dbReference type="ARBA" id="ARBA00023002"/>
    </source>
</evidence>
<dbReference type="Gene3D" id="3.40.605.10">
    <property type="entry name" value="Aldehyde Dehydrogenase, Chain A, domain 1"/>
    <property type="match status" value="1"/>
</dbReference>
<dbReference type="PROSITE" id="PS00687">
    <property type="entry name" value="ALDEHYDE_DEHYDR_GLU"/>
    <property type="match status" value="1"/>
</dbReference>
<dbReference type="InterPro" id="IPR016162">
    <property type="entry name" value="Ald_DH_N"/>
</dbReference>
<comment type="caution">
    <text evidence="6">The sequence shown here is derived from an EMBL/GenBank/DDBJ whole genome shotgun (WGS) entry which is preliminary data.</text>
</comment>
<organism evidence="6 7">
    <name type="scientific">Lipingzhangella halophila</name>
    <dbReference type="NCBI Taxonomy" id="1783352"/>
    <lineage>
        <taxon>Bacteria</taxon>
        <taxon>Bacillati</taxon>
        <taxon>Actinomycetota</taxon>
        <taxon>Actinomycetes</taxon>
        <taxon>Streptosporangiales</taxon>
        <taxon>Nocardiopsidaceae</taxon>
        <taxon>Lipingzhangella</taxon>
    </lineage>
</organism>
<dbReference type="PANTHER" id="PTHR11699">
    <property type="entry name" value="ALDEHYDE DEHYDROGENASE-RELATED"/>
    <property type="match status" value="1"/>
</dbReference>
<gene>
    <name evidence="6" type="ORF">F4561_005865</name>
</gene>
<dbReference type="Proteomes" id="UP000523007">
    <property type="component" value="Unassembled WGS sequence"/>
</dbReference>